<proteinExistence type="predicted"/>
<evidence type="ECO:0000313" key="2">
    <source>
        <dbReference type="Proteomes" id="UP001163321"/>
    </source>
</evidence>
<evidence type="ECO:0000313" key="1">
    <source>
        <dbReference type="EMBL" id="KAI9914981.1"/>
    </source>
</evidence>
<keyword evidence="2" id="KW-1185">Reference proteome</keyword>
<protein>
    <submittedName>
        <fullName evidence="1">Uncharacterized protein</fullName>
    </submittedName>
</protein>
<gene>
    <name evidence="1" type="ORF">PsorP6_006973</name>
</gene>
<sequence length="183" mass="20281">MWLECRKHVENQARDLVNAIDAESADVTQKRGHEGTKFMQRAAAKQRRNARVEAEKSLREALRDQKDEMESGTEAVAAKTEVKKTKDDRAAVDRVLAKNTLQTSRVGTRKGLVVRVDGAVAIDLGDGGDKVTIDRHATNNVLELGDAVASDHEANPWLAARGRVTDVSRKKEHKSTPFCVFHE</sequence>
<dbReference type="Proteomes" id="UP001163321">
    <property type="component" value="Chromosome 3"/>
</dbReference>
<accession>A0ACC0W9H8</accession>
<name>A0ACC0W9H8_9STRA</name>
<organism evidence="1 2">
    <name type="scientific">Peronosclerospora sorghi</name>
    <dbReference type="NCBI Taxonomy" id="230839"/>
    <lineage>
        <taxon>Eukaryota</taxon>
        <taxon>Sar</taxon>
        <taxon>Stramenopiles</taxon>
        <taxon>Oomycota</taxon>
        <taxon>Peronosporomycetes</taxon>
        <taxon>Peronosporales</taxon>
        <taxon>Peronosporaceae</taxon>
        <taxon>Peronosclerospora</taxon>
    </lineage>
</organism>
<dbReference type="EMBL" id="CM047582">
    <property type="protein sequence ID" value="KAI9914981.1"/>
    <property type="molecule type" value="Genomic_DNA"/>
</dbReference>
<reference evidence="1 2" key="1">
    <citation type="journal article" date="2022" name="bioRxiv">
        <title>The genome of the oomycete Peronosclerospora sorghi, a cosmopolitan pathogen of maize and sorghum, is inflated with dispersed pseudogenes.</title>
        <authorList>
            <person name="Fletcher K."/>
            <person name="Martin F."/>
            <person name="Isakeit T."/>
            <person name="Cavanaugh K."/>
            <person name="Magill C."/>
            <person name="Michelmore R."/>
        </authorList>
    </citation>
    <scope>NUCLEOTIDE SEQUENCE [LARGE SCALE GENOMIC DNA]</scope>
    <source>
        <strain evidence="1">P6</strain>
    </source>
</reference>
<comment type="caution">
    <text evidence="1">The sequence shown here is derived from an EMBL/GenBank/DDBJ whole genome shotgun (WGS) entry which is preliminary data.</text>
</comment>